<proteinExistence type="predicted"/>
<comment type="caution">
    <text evidence="1">The sequence shown here is derived from an EMBL/GenBank/DDBJ whole genome shotgun (WGS) entry which is preliminary data.</text>
</comment>
<protein>
    <recommendedName>
        <fullName evidence="3">IrrE N-terminal-like domain-containing protein</fullName>
    </recommendedName>
</protein>
<name>A0ABP7IWW0_9PSEU</name>
<accession>A0ABP7IWW0</accession>
<sequence>MSETARLLVQTGAEIVRTASAMRRTSDDTSEHAQRRHGRTQVWMRTCDDDAMMFRRRLTSAHVHEAGHVVAHLALDIPFEFVQAGRDEGYVRRRRDHGADPLDTIRAYLAGPIAESLCSGFDDLEDCIRIYGRHDIKQAAEIHRELGGGPIPHVFHETVKLVTSRAAELLTIAEALRDHPHGLTYEQITKLARPLPKRWTWFRG</sequence>
<dbReference type="Proteomes" id="UP001501624">
    <property type="component" value="Unassembled WGS sequence"/>
</dbReference>
<evidence type="ECO:0000313" key="1">
    <source>
        <dbReference type="EMBL" id="GAA3829077.1"/>
    </source>
</evidence>
<reference evidence="2" key="1">
    <citation type="journal article" date="2019" name="Int. J. Syst. Evol. Microbiol.">
        <title>The Global Catalogue of Microorganisms (GCM) 10K type strain sequencing project: providing services to taxonomists for standard genome sequencing and annotation.</title>
        <authorList>
            <consortium name="The Broad Institute Genomics Platform"/>
            <consortium name="The Broad Institute Genome Sequencing Center for Infectious Disease"/>
            <person name="Wu L."/>
            <person name="Ma J."/>
        </authorList>
    </citation>
    <scope>NUCLEOTIDE SEQUENCE [LARGE SCALE GENOMIC DNA]</scope>
    <source>
        <strain evidence="2">JCM 17017</strain>
    </source>
</reference>
<dbReference type="InterPro" id="IPR037219">
    <property type="entry name" value="Peptidase_M41-like"/>
</dbReference>
<dbReference type="SUPFAM" id="SSF140990">
    <property type="entry name" value="FtsH protease domain-like"/>
    <property type="match status" value="1"/>
</dbReference>
<evidence type="ECO:0008006" key="3">
    <source>
        <dbReference type="Google" id="ProtNLM"/>
    </source>
</evidence>
<keyword evidence="2" id="KW-1185">Reference proteome</keyword>
<organism evidence="1 2">
    <name type="scientific">Amycolatopsis tucumanensis</name>
    <dbReference type="NCBI Taxonomy" id="401106"/>
    <lineage>
        <taxon>Bacteria</taxon>
        <taxon>Bacillati</taxon>
        <taxon>Actinomycetota</taxon>
        <taxon>Actinomycetes</taxon>
        <taxon>Pseudonocardiales</taxon>
        <taxon>Pseudonocardiaceae</taxon>
        <taxon>Amycolatopsis</taxon>
    </lineage>
</organism>
<evidence type="ECO:0000313" key="2">
    <source>
        <dbReference type="Proteomes" id="UP001501624"/>
    </source>
</evidence>
<dbReference type="EMBL" id="BAABCM010000008">
    <property type="protein sequence ID" value="GAA3829077.1"/>
    <property type="molecule type" value="Genomic_DNA"/>
</dbReference>
<dbReference type="Gene3D" id="1.20.58.760">
    <property type="entry name" value="Peptidase M41"/>
    <property type="match status" value="1"/>
</dbReference>
<gene>
    <name evidence="1" type="ORF">GCM10022380_54560</name>
</gene>